<sequence>MSKTLETSPNACINKKVLDRYLTLEMPENTVIATYIWIDGTDQYVRCKDRTLDFIPKSVKELPIWNYDGSSTYQSEGSNSDLYLHPVAIYKDPFRRGNNILVMCETYSYDGKPTTSNNRHRCVEIANKCADQEPWFGIEQEYTLLDIDGRPLGWPKNGFPGPQGPYYCGVGADKVYGRDVVDAHYRACLYAGVKICGTNAEVMPAQWEYQVGPCVGVSAGDDLWMSRYLLHRISEDFGIVATLDPKPMAGDWNGAGAHTNVSTKSMRAKNGITAINEAVDKLSKCHLKHIQAYDPNGGKDNERRLTGRHETSSIHDFSAGVANRGASIRIPRGVADAGCGYFEDRRPSSNCDPYTVVAAILDTVCLH</sequence>
<evidence type="ECO:0000256" key="10">
    <source>
        <dbReference type="RuleBase" id="RU000384"/>
    </source>
</evidence>
<dbReference type="FunFam" id="3.10.20.70:FF:000004">
    <property type="entry name" value="Glutamine synthetase"/>
    <property type="match status" value="1"/>
</dbReference>
<feature type="domain" description="GS beta-grasp" evidence="12">
    <location>
        <begin position="31"/>
        <end position="111"/>
    </location>
</feature>
<protein>
    <recommendedName>
        <fullName evidence="3 11">Glutamine synthetase</fullName>
        <ecNumber evidence="3 11">6.3.1.2</ecNumber>
    </recommendedName>
</protein>
<dbReference type="InterPro" id="IPR050292">
    <property type="entry name" value="Glutamine_Synthetase"/>
</dbReference>
<evidence type="ECO:0000256" key="1">
    <source>
        <dbReference type="ARBA" id="ARBA00004496"/>
    </source>
</evidence>
<evidence type="ECO:0000256" key="7">
    <source>
        <dbReference type="ARBA" id="ARBA00022840"/>
    </source>
</evidence>
<evidence type="ECO:0000256" key="2">
    <source>
        <dbReference type="ARBA" id="ARBA00009897"/>
    </source>
</evidence>
<evidence type="ECO:0000256" key="3">
    <source>
        <dbReference type="ARBA" id="ARBA00012937"/>
    </source>
</evidence>
<dbReference type="GO" id="GO:0005737">
    <property type="term" value="C:cytoplasm"/>
    <property type="evidence" value="ECO:0007669"/>
    <property type="project" value="UniProtKB-SubCell"/>
</dbReference>
<dbReference type="InterPro" id="IPR027302">
    <property type="entry name" value="Gln_synth_N_conserv_site"/>
</dbReference>
<evidence type="ECO:0000256" key="8">
    <source>
        <dbReference type="ARBA" id="ARBA00049436"/>
    </source>
</evidence>
<evidence type="ECO:0000259" key="13">
    <source>
        <dbReference type="PROSITE" id="PS51987"/>
    </source>
</evidence>
<dbReference type="FunFam" id="3.30.590.10:FF:000011">
    <property type="entry name" value="Glutamine synthetase"/>
    <property type="match status" value="1"/>
</dbReference>
<name>A0A068FJT1_MAYDE</name>
<dbReference type="InterPro" id="IPR027303">
    <property type="entry name" value="Gln_synth_gly_rich_site"/>
</dbReference>
<feature type="domain" description="GS catalytic" evidence="13">
    <location>
        <begin position="118"/>
        <end position="367"/>
    </location>
</feature>
<comment type="similarity">
    <text evidence="2 9 10">Belongs to the glutamine synthetase family.</text>
</comment>
<evidence type="ECO:0000256" key="5">
    <source>
        <dbReference type="ARBA" id="ARBA00022598"/>
    </source>
</evidence>
<dbReference type="Pfam" id="PF03951">
    <property type="entry name" value="Gln-synt_N"/>
    <property type="match status" value="1"/>
</dbReference>
<keyword evidence="6 11" id="KW-0547">Nucleotide-binding</keyword>
<evidence type="ECO:0000256" key="11">
    <source>
        <dbReference type="RuleBase" id="RU004356"/>
    </source>
</evidence>
<dbReference type="InterPro" id="IPR014746">
    <property type="entry name" value="Gln_synth/guanido_kin_cat_dom"/>
</dbReference>
<dbReference type="EC" id="6.3.1.2" evidence="3 11"/>
<dbReference type="EMBL" id="KJ668597">
    <property type="protein sequence ID" value="AID67147.1"/>
    <property type="molecule type" value="mRNA"/>
</dbReference>
<dbReference type="InterPro" id="IPR008147">
    <property type="entry name" value="Gln_synt_N"/>
</dbReference>
<keyword evidence="5 11" id="KW-0436">Ligase</keyword>
<dbReference type="Pfam" id="PF00120">
    <property type="entry name" value="Gln-synt_C"/>
    <property type="match status" value="1"/>
</dbReference>
<dbReference type="PANTHER" id="PTHR20852:SF57">
    <property type="entry name" value="GLUTAMINE SYNTHETASE 2 CYTOPLASMIC"/>
    <property type="match status" value="1"/>
</dbReference>
<proteinExistence type="evidence at transcript level"/>
<dbReference type="GO" id="GO:0006542">
    <property type="term" value="P:glutamine biosynthetic process"/>
    <property type="evidence" value="ECO:0007669"/>
    <property type="project" value="InterPro"/>
</dbReference>
<gene>
    <name evidence="14" type="primary">glul-2</name>
</gene>
<dbReference type="SUPFAM" id="SSF54368">
    <property type="entry name" value="Glutamine synthetase, N-terminal domain"/>
    <property type="match status" value="1"/>
</dbReference>
<dbReference type="AlphaFoldDB" id="A0A068FJT1"/>
<keyword evidence="7 11" id="KW-0067">ATP-binding</keyword>
<dbReference type="SMART" id="SM01230">
    <property type="entry name" value="Gln-synt_C"/>
    <property type="match status" value="1"/>
</dbReference>
<comment type="subcellular location">
    <subcellularLocation>
        <location evidence="1">Cytoplasm</location>
    </subcellularLocation>
</comment>
<dbReference type="PROSITE" id="PS51986">
    <property type="entry name" value="GS_BETA_GRASP"/>
    <property type="match status" value="1"/>
</dbReference>
<evidence type="ECO:0000256" key="9">
    <source>
        <dbReference type="PROSITE-ProRule" id="PRU01330"/>
    </source>
</evidence>
<dbReference type="Gene3D" id="3.30.590.10">
    <property type="entry name" value="Glutamine synthetase/guanido kinase, catalytic domain"/>
    <property type="match status" value="1"/>
</dbReference>
<dbReference type="PROSITE" id="PS51987">
    <property type="entry name" value="GS_CATALYTIC"/>
    <property type="match status" value="1"/>
</dbReference>
<evidence type="ECO:0000256" key="4">
    <source>
        <dbReference type="ARBA" id="ARBA00022490"/>
    </source>
</evidence>
<evidence type="ECO:0000259" key="12">
    <source>
        <dbReference type="PROSITE" id="PS51986"/>
    </source>
</evidence>
<dbReference type="Gene3D" id="3.10.20.70">
    <property type="entry name" value="Glutamine synthetase, N-terminal domain"/>
    <property type="match status" value="1"/>
</dbReference>
<dbReference type="PROSITE" id="PS00181">
    <property type="entry name" value="GLNA_ATP"/>
    <property type="match status" value="1"/>
</dbReference>
<organism evidence="14">
    <name type="scientific">Mayetiola destructor</name>
    <name type="common">Hessian fly</name>
    <dbReference type="NCBI Taxonomy" id="39758"/>
    <lineage>
        <taxon>Eukaryota</taxon>
        <taxon>Metazoa</taxon>
        <taxon>Ecdysozoa</taxon>
        <taxon>Arthropoda</taxon>
        <taxon>Hexapoda</taxon>
        <taxon>Insecta</taxon>
        <taxon>Pterygota</taxon>
        <taxon>Neoptera</taxon>
        <taxon>Endopterygota</taxon>
        <taxon>Diptera</taxon>
        <taxon>Nematocera</taxon>
        <taxon>Sciaroidea</taxon>
        <taxon>Cecidomyiidae</taxon>
        <taxon>Mayetiola</taxon>
    </lineage>
</organism>
<reference evidence="14" key="1">
    <citation type="submission" date="2014-04" db="EMBL/GenBank/DDBJ databases">
        <title>Annotation and transcript abundance of metabolic pathway and amino acid biosynthesis genes in the gall midge Mayetiola destructor (Diptera: Cecidomyiidae).</title>
        <authorList>
            <person name="Shreve J.T."/>
            <person name="Shukle R.H."/>
            <person name="Subramanyam S."/>
            <person name="Johnson A.J."/>
            <person name="Schemerhorn B.J."/>
            <person name="Williams C.E."/>
        </authorList>
    </citation>
    <scope>NUCLEOTIDE SEQUENCE</scope>
</reference>
<comment type="catalytic activity">
    <reaction evidence="8 11">
        <text>L-glutamate + NH4(+) + ATP = L-glutamine + ADP + phosphate + H(+)</text>
        <dbReference type="Rhea" id="RHEA:16169"/>
        <dbReference type="ChEBI" id="CHEBI:15378"/>
        <dbReference type="ChEBI" id="CHEBI:28938"/>
        <dbReference type="ChEBI" id="CHEBI:29985"/>
        <dbReference type="ChEBI" id="CHEBI:30616"/>
        <dbReference type="ChEBI" id="CHEBI:43474"/>
        <dbReference type="ChEBI" id="CHEBI:58359"/>
        <dbReference type="ChEBI" id="CHEBI:456216"/>
        <dbReference type="EC" id="6.3.1.2"/>
    </reaction>
</comment>
<accession>A0A068FJT1</accession>
<dbReference type="InterPro" id="IPR008146">
    <property type="entry name" value="Gln_synth_cat_dom"/>
</dbReference>
<evidence type="ECO:0000256" key="6">
    <source>
        <dbReference type="ARBA" id="ARBA00022741"/>
    </source>
</evidence>
<keyword evidence="4" id="KW-0963">Cytoplasm</keyword>
<dbReference type="InterPro" id="IPR036651">
    <property type="entry name" value="Gln_synt_N_sf"/>
</dbReference>
<dbReference type="GO" id="GO:0005524">
    <property type="term" value="F:ATP binding"/>
    <property type="evidence" value="ECO:0007669"/>
    <property type="project" value="UniProtKB-KW"/>
</dbReference>
<dbReference type="PROSITE" id="PS00180">
    <property type="entry name" value="GLNA_1"/>
    <property type="match status" value="1"/>
</dbReference>
<dbReference type="SUPFAM" id="SSF55931">
    <property type="entry name" value="Glutamine synthetase/guanido kinase"/>
    <property type="match status" value="1"/>
</dbReference>
<dbReference type="PANTHER" id="PTHR20852">
    <property type="entry name" value="GLUTAMINE SYNTHETASE"/>
    <property type="match status" value="1"/>
</dbReference>
<evidence type="ECO:0000313" key="14">
    <source>
        <dbReference type="EMBL" id="AID67147.1"/>
    </source>
</evidence>
<dbReference type="GO" id="GO:0004356">
    <property type="term" value="F:glutamine synthetase activity"/>
    <property type="evidence" value="ECO:0007669"/>
    <property type="project" value="UniProtKB-EC"/>
</dbReference>